<dbReference type="Proteomes" id="UP000818029">
    <property type="component" value="Chromosome D13"/>
</dbReference>
<dbReference type="InterPro" id="IPR008949">
    <property type="entry name" value="Isoprenoid_synthase_dom_sf"/>
</dbReference>
<dbReference type="GeneID" id="107919183"/>
<dbReference type="PaxDb" id="3635-A0A1U8KT63"/>
<evidence type="ECO:0000256" key="1">
    <source>
        <dbReference type="ARBA" id="ARBA00022723"/>
    </source>
</evidence>
<keyword evidence="3" id="KW-1185">Reference proteome</keyword>
<dbReference type="PANTHER" id="PTHR31225">
    <property type="entry name" value="OS04G0344100 PROTEIN-RELATED"/>
    <property type="match status" value="1"/>
</dbReference>
<dbReference type="InterPro" id="IPR050148">
    <property type="entry name" value="Terpene_synthase-like"/>
</dbReference>
<reference evidence="3" key="1">
    <citation type="journal article" date="2020" name="Nat. Genet.">
        <title>Genomic diversifications of five Gossypium allopolyploid species and their impact on cotton improvement.</title>
        <authorList>
            <person name="Chen Z.J."/>
            <person name="Sreedasyam A."/>
            <person name="Ando A."/>
            <person name="Song Q."/>
            <person name="De Santiago L.M."/>
            <person name="Hulse-Kemp A.M."/>
            <person name="Ding M."/>
            <person name="Ye W."/>
            <person name="Kirkbride R.C."/>
            <person name="Jenkins J."/>
            <person name="Plott C."/>
            <person name="Lovell J."/>
            <person name="Lin Y.M."/>
            <person name="Vaughn R."/>
            <person name="Liu B."/>
            <person name="Simpson S."/>
            <person name="Scheffler B.E."/>
            <person name="Wen L."/>
            <person name="Saski C.A."/>
            <person name="Grover C.E."/>
            <person name="Hu G."/>
            <person name="Conover J.L."/>
            <person name="Carlson J.W."/>
            <person name="Shu S."/>
            <person name="Boston L.B."/>
            <person name="Williams M."/>
            <person name="Peterson D.G."/>
            <person name="McGee K."/>
            <person name="Jones D.C."/>
            <person name="Wendel J.F."/>
            <person name="Stelly D.M."/>
            <person name="Grimwood J."/>
            <person name="Schmutz J."/>
        </authorList>
    </citation>
    <scope>NUCLEOTIDE SEQUENCE [LARGE SCALE GENOMIC DNA]</scope>
    <source>
        <strain evidence="3">cv. TM-1</strain>
    </source>
</reference>
<protein>
    <submittedName>
        <fullName evidence="4">Geraniol synthase, chloroplastic</fullName>
    </submittedName>
</protein>
<dbReference type="PANTHER" id="PTHR31225:SF218">
    <property type="entry name" value="GERANIOL SYNTHASE, CHLOROPLASTIC-LIKE"/>
    <property type="match status" value="1"/>
</dbReference>
<name>A0A1U8KT63_GOSHI</name>
<dbReference type="InterPro" id="IPR005630">
    <property type="entry name" value="Terpene_synthase_metal-bd"/>
</dbReference>
<gene>
    <name evidence="4" type="primary">LOC107919183</name>
</gene>
<dbReference type="Gene3D" id="1.10.600.10">
    <property type="entry name" value="Farnesyl Diphosphate Synthase"/>
    <property type="match status" value="2"/>
</dbReference>
<organism evidence="3 4">
    <name type="scientific">Gossypium hirsutum</name>
    <name type="common">Upland cotton</name>
    <name type="synonym">Gossypium mexicanum</name>
    <dbReference type="NCBI Taxonomy" id="3635"/>
    <lineage>
        <taxon>Eukaryota</taxon>
        <taxon>Viridiplantae</taxon>
        <taxon>Streptophyta</taxon>
        <taxon>Embryophyta</taxon>
        <taxon>Tracheophyta</taxon>
        <taxon>Spermatophyta</taxon>
        <taxon>Magnoliopsida</taxon>
        <taxon>eudicotyledons</taxon>
        <taxon>Gunneridae</taxon>
        <taxon>Pentapetalae</taxon>
        <taxon>rosids</taxon>
        <taxon>malvids</taxon>
        <taxon>Malvales</taxon>
        <taxon>Malvaceae</taxon>
        <taxon>Malvoideae</taxon>
        <taxon>Gossypium</taxon>
    </lineage>
</organism>
<dbReference type="RefSeq" id="XP_016704188.1">
    <property type="nucleotide sequence ID" value="XM_016848699.1"/>
</dbReference>
<accession>A0A1U8KT63</accession>
<sequence>MDRWWKGLKMKDKLPFARDRMLECYFWAMGTVPDPKFSKCRRNLTKYGSIATLLDDVYDTYGSMDELHKYTTAVKRWDLEAIVELPEYMNVCYKAMYNHVNEMVEDALNTHGLDILPYIKDQVEMERGETTNSIQCYMIQEGVSEEEARDHIKDLICDSMKKFNKLVAHSSLPTGFAETALAMISSLSKIYKYRYDDIMRDGWSALQVKWDLY</sequence>
<dbReference type="GO" id="GO:0010333">
    <property type="term" value="F:terpene synthase activity"/>
    <property type="evidence" value="ECO:0000318"/>
    <property type="project" value="GO_Central"/>
</dbReference>
<dbReference type="GO" id="GO:0046246">
    <property type="term" value="P:terpene biosynthetic process"/>
    <property type="evidence" value="ECO:0000318"/>
    <property type="project" value="GO_Central"/>
</dbReference>
<reference evidence="4" key="2">
    <citation type="submission" date="2025-08" db="UniProtKB">
        <authorList>
            <consortium name="RefSeq"/>
        </authorList>
    </citation>
    <scope>IDENTIFICATION</scope>
</reference>
<feature type="domain" description="Terpene synthase metal-binding" evidence="2">
    <location>
        <begin position="7"/>
        <end position="122"/>
    </location>
</feature>
<dbReference type="SMR" id="A0A1U8KT63"/>
<proteinExistence type="predicted"/>
<dbReference type="GO" id="GO:0016114">
    <property type="term" value="P:terpenoid biosynthetic process"/>
    <property type="evidence" value="ECO:0007669"/>
    <property type="project" value="InterPro"/>
</dbReference>
<dbReference type="AlphaFoldDB" id="A0A1U8KT63"/>
<dbReference type="STRING" id="3635.A0A1U8KT63"/>
<keyword evidence="1" id="KW-0479">Metal-binding</keyword>
<dbReference type="KEGG" id="ghi:107919183"/>
<evidence type="ECO:0000313" key="3">
    <source>
        <dbReference type="Proteomes" id="UP000818029"/>
    </source>
</evidence>
<dbReference type="SUPFAM" id="SSF48576">
    <property type="entry name" value="Terpenoid synthases"/>
    <property type="match status" value="1"/>
</dbReference>
<dbReference type="GO" id="GO:0000287">
    <property type="term" value="F:magnesium ion binding"/>
    <property type="evidence" value="ECO:0007669"/>
    <property type="project" value="InterPro"/>
</dbReference>
<evidence type="ECO:0000313" key="4">
    <source>
        <dbReference type="RefSeq" id="XP_016704188.1"/>
    </source>
</evidence>
<evidence type="ECO:0000259" key="2">
    <source>
        <dbReference type="Pfam" id="PF03936"/>
    </source>
</evidence>
<dbReference type="Pfam" id="PF03936">
    <property type="entry name" value="Terpene_synth_C"/>
    <property type="match status" value="1"/>
</dbReference>